<sequence length="163" mass="18547">MDDPEAELLLAIQDRIQEKVPEIKYTDQNLGQYQNEKFRESMLFPCLLIDFPSTSFSALQGNNQLGDASIVVTLFVDIWNNTNSLTPIEIKKAGLNYLAINQKIFQALQGWSPDFCTPFVRVQKKSHNDNEIGLNVKETAFSSSYEDYSCENETRVKLNLSAE</sequence>
<dbReference type="EMBL" id="CP017479">
    <property type="protein sequence ID" value="AOW09504.1"/>
    <property type="molecule type" value="Genomic_DNA"/>
</dbReference>
<dbReference type="RefSeq" id="WP_035635579.1">
    <property type="nucleotide sequence ID" value="NZ_CP017479.1"/>
</dbReference>
<keyword evidence="2" id="KW-1185">Reference proteome</keyword>
<dbReference type="AlphaFoldDB" id="A0AAC9I2L2"/>
<reference evidence="1 2" key="1">
    <citation type="submission" date="2016-10" db="EMBL/GenBank/DDBJ databases">
        <title>Flavobacterium gilvum sp. nov., isolated from stream water.</title>
        <authorList>
            <person name="Shin S.-K."/>
            <person name="Cho Y.-J."/>
            <person name="Yi H."/>
        </authorList>
    </citation>
    <scope>NUCLEOTIDE SEQUENCE [LARGE SCALE GENOMIC DNA]</scope>
    <source>
        <strain evidence="1 2">EM1308</strain>
    </source>
</reference>
<evidence type="ECO:0000313" key="1">
    <source>
        <dbReference type="EMBL" id="AOW09504.1"/>
    </source>
</evidence>
<proteinExistence type="predicted"/>
<name>A0AAC9I2L2_9FLAO</name>
<dbReference type="Proteomes" id="UP000175968">
    <property type="component" value="Chromosome"/>
</dbReference>
<protein>
    <submittedName>
        <fullName evidence="1">Uncharacterized protein</fullName>
    </submittedName>
</protein>
<evidence type="ECO:0000313" key="2">
    <source>
        <dbReference type="Proteomes" id="UP000175968"/>
    </source>
</evidence>
<accession>A0AAC9I2L2</accession>
<dbReference type="KEGG" id="fgl:EM308_08330"/>
<organism evidence="1 2">
    <name type="scientific">Flavobacterium gilvum</name>
    <dbReference type="NCBI Taxonomy" id="1492737"/>
    <lineage>
        <taxon>Bacteria</taxon>
        <taxon>Pseudomonadati</taxon>
        <taxon>Bacteroidota</taxon>
        <taxon>Flavobacteriia</taxon>
        <taxon>Flavobacteriales</taxon>
        <taxon>Flavobacteriaceae</taxon>
        <taxon>Flavobacterium</taxon>
    </lineage>
</organism>
<gene>
    <name evidence="1" type="ORF">EM308_08330</name>
</gene>